<dbReference type="EMBL" id="JAAAIN010004895">
    <property type="protein sequence ID" value="KAG0277522.1"/>
    <property type="molecule type" value="Genomic_DNA"/>
</dbReference>
<protein>
    <submittedName>
        <fullName evidence="2">Uncharacterized protein</fullName>
    </submittedName>
</protein>
<evidence type="ECO:0000313" key="2">
    <source>
        <dbReference type="EMBL" id="KAG0277522.1"/>
    </source>
</evidence>
<evidence type="ECO:0000313" key="3">
    <source>
        <dbReference type="Proteomes" id="UP000823405"/>
    </source>
</evidence>
<dbReference type="AlphaFoldDB" id="A0A9P6QPT7"/>
<proteinExistence type="predicted"/>
<gene>
    <name evidence="2" type="ORF">BGZ97_009876</name>
</gene>
<comment type="caution">
    <text evidence="2">The sequence shown here is derived from an EMBL/GenBank/DDBJ whole genome shotgun (WGS) entry which is preliminary data.</text>
</comment>
<name>A0A9P6QPT7_9FUNG</name>
<organism evidence="2 3">
    <name type="scientific">Linnemannia gamsii</name>
    <dbReference type="NCBI Taxonomy" id="64522"/>
    <lineage>
        <taxon>Eukaryota</taxon>
        <taxon>Fungi</taxon>
        <taxon>Fungi incertae sedis</taxon>
        <taxon>Mucoromycota</taxon>
        <taxon>Mortierellomycotina</taxon>
        <taxon>Mortierellomycetes</taxon>
        <taxon>Mortierellales</taxon>
        <taxon>Mortierellaceae</taxon>
        <taxon>Linnemannia</taxon>
    </lineage>
</organism>
<sequence length="78" mass="8843">MLFKFNPAALLVAMASIMMVTRTSAFELLYRRCGGTEVFKTNIDGNTCIFVDDIDSKFCEPMPRGSTTCKRYLDEECQ</sequence>
<keyword evidence="3" id="KW-1185">Reference proteome</keyword>
<accession>A0A9P6QPT7</accession>
<feature type="non-terminal residue" evidence="2">
    <location>
        <position position="78"/>
    </location>
</feature>
<feature type="signal peptide" evidence="1">
    <location>
        <begin position="1"/>
        <end position="25"/>
    </location>
</feature>
<feature type="chain" id="PRO_5040510964" evidence="1">
    <location>
        <begin position="26"/>
        <end position="78"/>
    </location>
</feature>
<reference evidence="2" key="1">
    <citation type="journal article" date="2020" name="Fungal Divers.">
        <title>Resolving the Mortierellaceae phylogeny through synthesis of multi-gene phylogenetics and phylogenomics.</title>
        <authorList>
            <person name="Vandepol N."/>
            <person name="Liber J."/>
            <person name="Desiro A."/>
            <person name="Na H."/>
            <person name="Kennedy M."/>
            <person name="Barry K."/>
            <person name="Grigoriev I.V."/>
            <person name="Miller A.N."/>
            <person name="O'Donnell K."/>
            <person name="Stajich J.E."/>
            <person name="Bonito G."/>
        </authorList>
    </citation>
    <scope>NUCLEOTIDE SEQUENCE</scope>
    <source>
        <strain evidence="2">NVP60</strain>
    </source>
</reference>
<keyword evidence="1" id="KW-0732">Signal</keyword>
<evidence type="ECO:0000256" key="1">
    <source>
        <dbReference type="SAM" id="SignalP"/>
    </source>
</evidence>
<dbReference type="Proteomes" id="UP000823405">
    <property type="component" value="Unassembled WGS sequence"/>
</dbReference>